<evidence type="ECO:0000313" key="4">
    <source>
        <dbReference type="EMBL" id="EYE87838.1"/>
    </source>
</evidence>
<evidence type="ECO:0000259" key="2">
    <source>
        <dbReference type="Pfam" id="PF01523"/>
    </source>
</evidence>
<dbReference type="EMBL" id="AZQP01000036">
    <property type="protein sequence ID" value="EYE87838.1"/>
    <property type="molecule type" value="Genomic_DNA"/>
</dbReference>
<evidence type="ECO:0000313" key="5">
    <source>
        <dbReference type="Proteomes" id="UP000019681"/>
    </source>
</evidence>
<keyword evidence="5" id="KW-1185">Reference proteome</keyword>
<protein>
    <recommendedName>
        <fullName evidence="6">TldD/PmbA family protein</fullName>
    </recommendedName>
</protein>
<dbReference type="InterPro" id="IPR002510">
    <property type="entry name" value="Metalloprtase-TldD/E_N"/>
</dbReference>
<dbReference type="STRING" id="1403537.Q428_11025"/>
<proteinExistence type="inferred from homology"/>
<accession>A0A017RSV1</accession>
<dbReference type="InterPro" id="IPR035068">
    <property type="entry name" value="TldD/PmbA_N"/>
</dbReference>
<reference evidence="4 5" key="1">
    <citation type="journal article" date="2014" name="Genome Announc.">
        <title>Draft Genome Sequence of Fervidicella metallireducens Strain AeBT, an Iron-Reducing Thermoanaerobe from the Great Artesian Basin.</title>
        <authorList>
            <person name="Patel B.K."/>
        </authorList>
    </citation>
    <scope>NUCLEOTIDE SEQUENCE [LARGE SCALE GENOMIC DNA]</scope>
    <source>
        <strain evidence="4 5">AeB</strain>
    </source>
</reference>
<dbReference type="RefSeq" id="WP_035380721.1">
    <property type="nucleotide sequence ID" value="NZ_AZQP01000036.1"/>
</dbReference>
<dbReference type="AlphaFoldDB" id="A0A017RSV1"/>
<comment type="caution">
    <text evidence="4">The sequence shown here is derived from an EMBL/GenBank/DDBJ whole genome shotgun (WGS) entry which is preliminary data.</text>
</comment>
<dbReference type="GO" id="GO:0005829">
    <property type="term" value="C:cytosol"/>
    <property type="evidence" value="ECO:0007669"/>
    <property type="project" value="TreeGrafter"/>
</dbReference>
<dbReference type="GO" id="GO:0006508">
    <property type="term" value="P:proteolysis"/>
    <property type="evidence" value="ECO:0007669"/>
    <property type="project" value="InterPro"/>
</dbReference>
<dbReference type="InterPro" id="IPR047657">
    <property type="entry name" value="PmbA"/>
</dbReference>
<feature type="domain" description="Metalloprotease TldD/E N-terminal" evidence="2">
    <location>
        <begin position="15"/>
        <end position="69"/>
    </location>
</feature>
<dbReference type="Gene3D" id="3.30.2290.10">
    <property type="entry name" value="PmbA/TldD superfamily"/>
    <property type="match status" value="1"/>
</dbReference>
<dbReference type="Pfam" id="PF19289">
    <property type="entry name" value="PmbA_TldD_3rd"/>
    <property type="match status" value="1"/>
</dbReference>
<comment type="similarity">
    <text evidence="1">Belongs to the peptidase U62 family.</text>
</comment>
<organism evidence="4 5">
    <name type="scientific">Fervidicella metallireducens AeB</name>
    <dbReference type="NCBI Taxonomy" id="1403537"/>
    <lineage>
        <taxon>Bacteria</taxon>
        <taxon>Bacillati</taxon>
        <taxon>Bacillota</taxon>
        <taxon>Clostridia</taxon>
        <taxon>Eubacteriales</taxon>
        <taxon>Clostridiaceae</taxon>
        <taxon>Fervidicella</taxon>
    </lineage>
</organism>
<evidence type="ECO:0008006" key="6">
    <source>
        <dbReference type="Google" id="ProtNLM"/>
    </source>
</evidence>
<evidence type="ECO:0000259" key="3">
    <source>
        <dbReference type="Pfam" id="PF19289"/>
    </source>
</evidence>
<evidence type="ECO:0000256" key="1">
    <source>
        <dbReference type="ARBA" id="ARBA00005836"/>
    </source>
</evidence>
<dbReference type="PANTHER" id="PTHR43421">
    <property type="entry name" value="METALLOPROTEASE PMBA"/>
    <property type="match status" value="1"/>
</dbReference>
<gene>
    <name evidence="4" type="ORF">Q428_11025</name>
</gene>
<dbReference type="Pfam" id="PF01523">
    <property type="entry name" value="PmbA_TldD_1st"/>
    <property type="match status" value="1"/>
</dbReference>
<dbReference type="PANTHER" id="PTHR43421:SF1">
    <property type="entry name" value="METALLOPROTEASE PMBA"/>
    <property type="match status" value="1"/>
</dbReference>
<sequence length="332" mass="37426">MRNLLDKALKKCDAAELFKKEEYQLSLGLIQGKVQGVTGKNTTEIALRLIKDNNMGSAVSTSTNDESIIDRALISNRYQKCEAIEFASKKPEKISCFDPRVKNLTTEEMIYEGQKIINVFAKLSQDIIPDIHIVKNVKNTQITNSNGFDYSYDSTNYALSISTRTSKGFTEVHKYIEAADFRSFSEAEIENIIHEHKISQNRIHIKTDKIPVIFSGKAMGSLMLRLLSGVKGENIVKKISPLHDKLNHQIFADGVTIKDNGRLEMGLRSCPFDDEGYSTNDTTLVENGVLKNYLVGYSDGKKLGLKLLETVLKERFFLRILRMPLPLILPIC</sequence>
<feature type="domain" description="Metalloprotease TldD/E C-terminal" evidence="3">
    <location>
        <begin position="207"/>
        <end position="306"/>
    </location>
</feature>
<dbReference type="GO" id="GO:0008237">
    <property type="term" value="F:metallopeptidase activity"/>
    <property type="evidence" value="ECO:0007669"/>
    <property type="project" value="InterPro"/>
</dbReference>
<dbReference type="SUPFAM" id="SSF111283">
    <property type="entry name" value="Putative modulator of DNA gyrase, PmbA/TldD"/>
    <property type="match status" value="1"/>
</dbReference>
<dbReference type="InterPro" id="IPR045569">
    <property type="entry name" value="Metalloprtase-TldD/E_C"/>
</dbReference>
<dbReference type="OrthoDB" id="9803618at2"/>
<dbReference type="Proteomes" id="UP000019681">
    <property type="component" value="Unassembled WGS sequence"/>
</dbReference>
<name>A0A017RSV1_9CLOT</name>
<dbReference type="InterPro" id="IPR036059">
    <property type="entry name" value="TldD/PmbA_sf"/>
</dbReference>